<dbReference type="Pfam" id="PF00082">
    <property type="entry name" value="Peptidase_S8"/>
    <property type="match status" value="1"/>
</dbReference>
<feature type="active site" description="Charge relay system" evidence="5">
    <location>
        <position position="1211"/>
    </location>
</feature>
<keyword evidence="2 5" id="KW-0645">Protease</keyword>
<dbReference type="Gene3D" id="3.40.50.200">
    <property type="entry name" value="Peptidase S8/S53 domain"/>
    <property type="match status" value="1"/>
</dbReference>
<dbReference type="GO" id="GO:0051118">
    <property type="term" value="F:glucan endo-1,3-alpha-glucosidase activity"/>
    <property type="evidence" value="ECO:0007669"/>
    <property type="project" value="InterPro"/>
</dbReference>
<evidence type="ECO:0000256" key="5">
    <source>
        <dbReference type="PROSITE-ProRule" id="PRU01240"/>
    </source>
</evidence>
<comment type="caution">
    <text evidence="8">The sequence shown here is derived from an EMBL/GenBank/DDBJ whole genome shotgun (WGS) entry which is preliminary data.</text>
</comment>
<evidence type="ECO:0000313" key="8">
    <source>
        <dbReference type="EMBL" id="KAK8109368.1"/>
    </source>
</evidence>
<dbReference type="GO" id="GO:0006508">
    <property type="term" value="P:proteolysis"/>
    <property type="evidence" value="ECO:0007669"/>
    <property type="project" value="UniProtKB-KW"/>
</dbReference>
<feature type="active site" description="Charge relay system" evidence="5">
    <location>
        <position position="1246"/>
    </location>
</feature>
<keyword evidence="3 5" id="KW-0378">Hydrolase</keyword>
<keyword evidence="4 5" id="KW-0720">Serine protease</keyword>
<feature type="compositionally biased region" description="Basic and acidic residues" evidence="6">
    <location>
        <begin position="1114"/>
        <end position="1123"/>
    </location>
</feature>
<dbReference type="Gene3D" id="3.20.20.80">
    <property type="entry name" value="Glycosidases"/>
    <property type="match status" value="1"/>
</dbReference>
<evidence type="ECO:0000259" key="7">
    <source>
        <dbReference type="Pfam" id="PF00082"/>
    </source>
</evidence>
<proteinExistence type="inferred from homology"/>
<dbReference type="PROSITE" id="PS51892">
    <property type="entry name" value="SUBTILASE"/>
    <property type="match status" value="1"/>
</dbReference>
<dbReference type="GO" id="GO:0004252">
    <property type="term" value="F:serine-type endopeptidase activity"/>
    <property type="evidence" value="ECO:0007669"/>
    <property type="project" value="UniProtKB-UniRule"/>
</dbReference>
<evidence type="ECO:0000256" key="2">
    <source>
        <dbReference type="ARBA" id="ARBA00022670"/>
    </source>
</evidence>
<dbReference type="InterPro" id="IPR036852">
    <property type="entry name" value="Peptidase_S8/S53_dom_sf"/>
</dbReference>
<evidence type="ECO:0000256" key="4">
    <source>
        <dbReference type="ARBA" id="ARBA00022825"/>
    </source>
</evidence>
<evidence type="ECO:0000256" key="3">
    <source>
        <dbReference type="ARBA" id="ARBA00022801"/>
    </source>
</evidence>
<gene>
    <name evidence="8" type="ORF">PG999_007505</name>
</gene>
<dbReference type="Proteomes" id="UP001392437">
    <property type="component" value="Unassembled WGS sequence"/>
</dbReference>
<dbReference type="PANTHER" id="PTHR43806">
    <property type="entry name" value="PEPTIDASE S8"/>
    <property type="match status" value="1"/>
</dbReference>
<evidence type="ECO:0000256" key="1">
    <source>
        <dbReference type="ARBA" id="ARBA00011073"/>
    </source>
</evidence>
<name>A0AAW0QU52_9PEZI</name>
<keyword evidence="9" id="KW-1185">Reference proteome</keyword>
<dbReference type="EMBL" id="JAQQWP010000007">
    <property type="protein sequence ID" value="KAK8109368.1"/>
    <property type="molecule type" value="Genomic_DNA"/>
</dbReference>
<feature type="active site" description="Charge relay system" evidence="5">
    <location>
        <position position="1414"/>
    </location>
</feature>
<organism evidence="8 9">
    <name type="scientific">Apiospora kogelbergensis</name>
    <dbReference type="NCBI Taxonomy" id="1337665"/>
    <lineage>
        <taxon>Eukaryota</taxon>
        <taxon>Fungi</taxon>
        <taxon>Dikarya</taxon>
        <taxon>Ascomycota</taxon>
        <taxon>Pezizomycotina</taxon>
        <taxon>Sordariomycetes</taxon>
        <taxon>Xylariomycetidae</taxon>
        <taxon>Amphisphaeriales</taxon>
        <taxon>Apiosporaceae</taxon>
        <taxon>Apiospora</taxon>
    </lineage>
</organism>
<dbReference type="InterPro" id="IPR000209">
    <property type="entry name" value="Peptidase_S8/S53_dom"/>
</dbReference>
<evidence type="ECO:0000256" key="6">
    <source>
        <dbReference type="SAM" id="MobiDB-lite"/>
    </source>
</evidence>
<dbReference type="InterPro" id="IPR050131">
    <property type="entry name" value="Peptidase_S8_subtilisin-like"/>
</dbReference>
<dbReference type="Pfam" id="PF03659">
    <property type="entry name" value="Glyco_hydro_71"/>
    <property type="match status" value="1"/>
</dbReference>
<dbReference type="PROSITE" id="PS00138">
    <property type="entry name" value="SUBTILASE_SER"/>
    <property type="match status" value="1"/>
</dbReference>
<dbReference type="InterPro" id="IPR023828">
    <property type="entry name" value="Peptidase_S8_Ser-AS"/>
</dbReference>
<feature type="compositionally biased region" description="Low complexity" evidence="6">
    <location>
        <begin position="461"/>
        <end position="480"/>
    </location>
</feature>
<dbReference type="InterPro" id="IPR015500">
    <property type="entry name" value="Peptidase_S8_subtilisin-rel"/>
</dbReference>
<dbReference type="PANTHER" id="PTHR43806:SF58">
    <property type="entry name" value="ALKALINE PROTEASE 1-RELATED"/>
    <property type="match status" value="1"/>
</dbReference>
<dbReference type="InterPro" id="IPR005197">
    <property type="entry name" value="Glyco_hydro_71"/>
</dbReference>
<sequence length="1472" mass="163055">MSLAQLGKVTEEHVKTDLKKAKAAGFDAFAMNVGCVEPDWVDDVLGYMFNNAADAGMGVYLNMDLYASGDACWNGASCCDYANDYTGIWNKYKNSNGWFKIDGKNLVSTFSAADWSRKEFNAWREKWDEGNLFFMPDFDNTTGYWEGAEGWWEHWGETVDGIASWESSWPKYAGHGGDFPGDVGPDLKPFHAALYHGAEYMIPISPLQYKAAYKTNLYRLGDMNLPVRMETVLAMNPRPNYVQFQTWNDGPESHYIGDIWPEQNHDYQPWKYMNPDRYDHSGWQPLVRSFNNAFRKEGSTAASMDTADGKVAEGAIWYQSFPRDVECIGPDGMYSEKPINYNAGVEGVYFAVVMKQGLAPGHTLKVWSGHTETPAVYSLKAGLNYGSAEALNRGAQYLEILDPAGKRVAYASGGMCVAKSCPRGIHVRNYHVVGVELGDLGPTCTPWPAETDEPDPDPEATHTTRPPAQAPTTTAGMPPAEETDGLTVHWLNTHSNRCLIYKDYPDKTEDCSRECKDDIEKAKEEHRTTSSACVGFWPGKDPIPWEYSGTYWVTTGRCTCDNTALNLIGDTFLEALPVIAEIGCFLIVSSFKLVLDIAMAAFPEGKAVAQPMAMLVDAAKLAKNVYDTSQAPDEAFGNWLDPCGSTDLVPDNIKDVFDTLNMVADAATGFKVPSKIGKGSGRKGDEGNPRRPKATKTKDQTSTRRPQETACKLKGTEINRQGSIVTGRECHKGATTTHAYTITAVSYAAAAKPTVVAATCRDEWSQACHHYSSAISVHPEWATLTCEQKMATKTQPEVKATATDAWSAQHGGAGWQDATYRKEHLCDRGVYPPTSFFTSDGASDQCGLASGQLVRWLPREQNRGAAHMWSNICFQTPLDALSDSALYDAARNKNFGVKSRVRAPTKTEYNVGITVAHVPQFTISSWKHHAKQDDGLQDNPCWPKAITPNDPGFALLENDPWYARNNKQPAYDYGEAYAPGTNGPATPKRRDWMAEGNEPFNVTVDARVEMKARASRDWFGGDCDKPIADAIVLPHNPDRPAEINAIRAVLDERKRALGNDAGRYEEFTAPDLDFTAYFWIKGMGRKTWKILNDNNRVPQIQRAYFYEYENEEREANRGHELTEKPPPVPPGANQRRMYRGRSDDTEDVQNHTAAQPVPLDRAKRAPNSEPNSKWHLGQMSTPPNVVFRKDGPFTYKYDDSLGKGQTIFILDDGLNDIPEELGGDVEEILLRRYGHDIPNNPKEKDHGTLAAAYAGGRTLGVARNARMIVVQTPFEHSTKWPIERFLESLINVANRCIGTKDTTVVNMSWGLRYKWANEGVWEIMALLIKAIETRYGTVFVIAAGNDNLEVSDIPAVYATSMPNLLVVGGSTKDGTKTSMSNHGDLVHVYAPGVWLDWPPGWPEERRQENLVGTSFAAPQVAGLVAYIRAHPGMNAQTPSAVKAKVLELSRTVRTETEVGGKVNVIWNGQNGN</sequence>
<dbReference type="CDD" id="cd11577">
    <property type="entry name" value="GH71"/>
    <property type="match status" value="1"/>
</dbReference>
<reference evidence="8 9" key="1">
    <citation type="submission" date="2023-01" db="EMBL/GenBank/DDBJ databases">
        <title>Analysis of 21 Apiospora genomes using comparative genomics revels a genus with tremendous synthesis potential of carbohydrate active enzymes and secondary metabolites.</title>
        <authorList>
            <person name="Sorensen T."/>
        </authorList>
    </citation>
    <scope>NUCLEOTIDE SEQUENCE [LARGE SCALE GENOMIC DNA]</scope>
    <source>
        <strain evidence="8 9">CBS 117206</strain>
    </source>
</reference>
<dbReference type="PRINTS" id="PR00723">
    <property type="entry name" value="SUBTILISIN"/>
</dbReference>
<feature type="region of interest" description="Disordered" evidence="6">
    <location>
        <begin position="1114"/>
        <end position="1185"/>
    </location>
</feature>
<comment type="similarity">
    <text evidence="1 5">Belongs to the peptidase S8 family.</text>
</comment>
<protein>
    <submittedName>
        <fullName evidence="8">Class V chitinase</fullName>
    </submittedName>
</protein>
<dbReference type="SUPFAM" id="SSF52743">
    <property type="entry name" value="Subtilisin-like"/>
    <property type="match status" value="1"/>
</dbReference>
<feature type="region of interest" description="Disordered" evidence="6">
    <location>
        <begin position="444"/>
        <end position="483"/>
    </location>
</feature>
<evidence type="ECO:0000313" key="9">
    <source>
        <dbReference type="Proteomes" id="UP001392437"/>
    </source>
</evidence>
<feature type="domain" description="Peptidase S8/S53" evidence="7">
    <location>
        <begin position="1202"/>
        <end position="1445"/>
    </location>
</feature>
<accession>A0AAW0QU52</accession>
<feature type="compositionally biased region" description="Basic and acidic residues" evidence="6">
    <location>
        <begin position="696"/>
        <end position="707"/>
    </location>
</feature>
<feature type="region of interest" description="Disordered" evidence="6">
    <location>
        <begin position="674"/>
        <end position="710"/>
    </location>
</feature>